<organism evidence="3 4">
    <name type="scientific">Cinchona calisaya</name>
    <dbReference type="NCBI Taxonomy" id="153742"/>
    <lineage>
        <taxon>Eukaryota</taxon>
        <taxon>Viridiplantae</taxon>
        <taxon>Streptophyta</taxon>
        <taxon>Embryophyta</taxon>
        <taxon>Tracheophyta</taxon>
        <taxon>Spermatophyta</taxon>
        <taxon>Magnoliopsida</taxon>
        <taxon>eudicotyledons</taxon>
        <taxon>Gunneridae</taxon>
        <taxon>Pentapetalae</taxon>
        <taxon>asterids</taxon>
        <taxon>lamiids</taxon>
        <taxon>Gentianales</taxon>
        <taxon>Rubiaceae</taxon>
        <taxon>Cinchonoideae</taxon>
        <taxon>Cinchoneae</taxon>
        <taxon>Cinchona</taxon>
    </lineage>
</organism>
<dbReference type="EMBL" id="JBJUIK010000016">
    <property type="protein sequence ID" value="KAL3500655.1"/>
    <property type="molecule type" value="Genomic_DNA"/>
</dbReference>
<feature type="domain" description="Neprosin PEP catalytic" evidence="2">
    <location>
        <begin position="441"/>
        <end position="651"/>
    </location>
</feature>
<proteinExistence type="predicted"/>
<keyword evidence="4" id="KW-1185">Reference proteome</keyword>
<sequence>MHAEGHAYIGAKGDIYVWNPRVELDDEYTTSQVALKNGPRHAFMKKLKQDGLSITLAVIGNGVSSSNRNSSPNFAVKTIHSEDGDVIDCIDIYKQPAFNHPALRDHKIQMTPTFDPTTLTKSEKETSEAPEKGKEDSYITATQIWRKSGSCPEGTVPIRRNSRKSERKAIPVDNFARRKPSVFPHQSKENKNLNLLQPNHSLAVLLTEGYAYYGAKGDIQVWNPPVEWVDEYSSSQVALKSGPHNRYEAVEAGWAVNPGVYGDRLTRVFAYWTIDGSVNTGCFDATCPGFVYVGNEISLGAAIYPISNLTGLPSVISIFINKDQVTGNWWLNLAGKVNVGYWPAKIFNALAYHAETVQWGGEVYSTRVGTHPHTATGMGSGGYAVLRLSDTGFINRIRVVQSGVTKFPDWVNAYSDEYDCYSTFYNWEYMAEPEFHYGGPGGKGDISVWNPPVEFDDDFTTTQVALKSGPHDNYEAVEAGWAVNPEIYKDSFDGSVQVNKEIALGAAIHLVSTIRELPYPIIIYIFKDSKTNNRWENYLERINRGYWPSELFSMLRVHAQTVQWGGEVYSSRIGINHPHTKIGMGNGDFSYANDSGSVKRIRIVDNSLVLKYPGYTYPYADEIYCYDCFLFGDIPEPEFYFGGPNKNWRCP</sequence>
<gene>
    <name evidence="3" type="ORF">ACH5RR_039748</name>
</gene>
<evidence type="ECO:0000259" key="2">
    <source>
        <dbReference type="PROSITE" id="PS52045"/>
    </source>
</evidence>
<evidence type="ECO:0000256" key="1">
    <source>
        <dbReference type="SAM" id="MobiDB-lite"/>
    </source>
</evidence>
<dbReference type="PANTHER" id="PTHR31589">
    <property type="entry name" value="PROTEIN, PUTATIVE (DUF239)-RELATED-RELATED"/>
    <property type="match status" value="1"/>
</dbReference>
<feature type="region of interest" description="Disordered" evidence="1">
    <location>
        <begin position="150"/>
        <end position="169"/>
    </location>
</feature>
<dbReference type="PROSITE" id="PS52045">
    <property type="entry name" value="NEPROSIN_PEP_CD"/>
    <property type="match status" value="2"/>
</dbReference>
<comment type="caution">
    <text evidence="3">The sequence shown here is derived from an EMBL/GenBank/DDBJ whole genome shotgun (WGS) entry which is preliminary data.</text>
</comment>
<evidence type="ECO:0000313" key="4">
    <source>
        <dbReference type="Proteomes" id="UP001630127"/>
    </source>
</evidence>
<reference evidence="3 4" key="1">
    <citation type="submission" date="2024-11" db="EMBL/GenBank/DDBJ databases">
        <title>A near-complete genome assembly of Cinchona calisaya.</title>
        <authorList>
            <person name="Lian D.C."/>
            <person name="Zhao X.W."/>
            <person name="Wei L."/>
        </authorList>
    </citation>
    <scope>NUCLEOTIDE SEQUENCE [LARGE SCALE GENOMIC DNA]</scope>
    <source>
        <tissue evidence="3">Nenye</tissue>
    </source>
</reference>
<accession>A0ABD2Y378</accession>
<dbReference type="Pfam" id="PF03080">
    <property type="entry name" value="Neprosin"/>
    <property type="match status" value="2"/>
</dbReference>
<dbReference type="PANTHER" id="PTHR31589:SF111">
    <property type="entry name" value="NEPROSIN DOMAIN-CONTAINING PROTEIN"/>
    <property type="match status" value="1"/>
</dbReference>
<evidence type="ECO:0000313" key="3">
    <source>
        <dbReference type="EMBL" id="KAL3500655.1"/>
    </source>
</evidence>
<feature type="compositionally biased region" description="Basic and acidic residues" evidence="1">
    <location>
        <begin position="121"/>
        <end position="137"/>
    </location>
</feature>
<dbReference type="Proteomes" id="UP001630127">
    <property type="component" value="Unassembled WGS sequence"/>
</dbReference>
<dbReference type="InterPro" id="IPR004314">
    <property type="entry name" value="Neprosin"/>
</dbReference>
<dbReference type="InterPro" id="IPR025521">
    <property type="entry name" value="Neprosin_propep"/>
</dbReference>
<feature type="domain" description="Neprosin PEP catalytic" evidence="2">
    <location>
        <begin position="194"/>
        <end position="444"/>
    </location>
</feature>
<dbReference type="InterPro" id="IPR053168">
    <property type="entry name" value="Glutamic_endopeptidase"/>
</dbReference>
<protein>
    <recommendedName>
        <fullName evidence="2">Neprosin PEP catalytic domain-containing protein</fullName>
    </recommendedName>
</protein>
<dbReference type="Gene3D" id="3.90.1320.10">
    <property type="entry name" value="Outer-capsid protein sigma 3, large lobe"/>
    <property type="match status" value="1"/>
</dbReference>
<dbReference type="AlphaFoldDB" id="A0ABD2Y378"/>
<feature type="region of interest" description="Disordered" evidence="1">
    <location>
        <begin position="112"/>
        <end position="137"/>
    </location>
</feature>
<name>A0ABD2Y378_9GENT</name>
<dbReference type="Pfam" id="PF14365">
    <property type="entry name" value="Neprosin_AP"/>
    <property type="match status" value="1"/>
</dbReference>